<dbReference type="CDD" id="cd06558">
    <property type="entry name" value="crotonase-like"/>
    <property type="match status" value="1"/>
</dbReference>
<name>A0A4Y6RGU9_9BURK</name>
<keyword evidence="5" id="KW-0413">Isomerase</keyword>
<keyword evidence="3" id="KW-0378">Hydrolase</keyword>
<dbReference type="Proteomes" id="UP000316665">
    <property type="component" value="Chromosome"/>
</dbReference>
<dbReference type="KEGG" id="jas:FJQ89_16375"/>
<dbReference type="SUPFAM" id="SSF52096">
    <property type="entry name" value="ClpP/crotonase"/>
    <property type="match status" value="1"/>
</dbReference>
<dbReference type="GO" id="GO:0005829">
    <property type="term" value="C:cytosol"/>
    <property type="evidence" value="ECO:0007669"/>
    <property type="project" value="TreeGrafter"/>
</dbReference>
<dbReference type="PANTHER" id="PTHR43176">
    <property type="entry name" value="3-HYDROXYISOBUTYRYL-COA HYDROLASE-RELATED"/>
    <property type="match status" value="1"/>
</dbReference>
<dbReference type="Pfam" id="PF16113">
    <property type="entry name" value="ECH_2"/>
    <property type="match status" value="1"/>
</dbReference>
<dbReference type="AlphaFoldDB" id="A0A4Y6RGU9"/>
<organism evidence="5 6">
    <name type="scientific">Janthinobacterium tructae</name>
    <dbReference type="NCBI Taxonomy" id="2590869"/>
    <lineage>
        <taxon>Bacteria</taxon>
        <taxon>Pseudomonadati</taxon>
        <taxon>Pseudomonadota</taxon>
        <taxon>Betaproteobacteria</taxon>
        <taxon>Burkholderiales</taxon>
        <taxon>Oxalobacteraceae</taxon>
        <taxon>Janthinobacterium</taxon>
    </lineage>
</organism>
<feature type="domain" description="Enoyl-CoA hydratase/isomerase" evidence="4">
    <location>
        <begin position="28"/>
        <end position="367"/>
    </location>
</feature>
<accession>A0A4Y6RGU9</accession>
<dbReference type="InterPro" id="IPR045004">
    <property type="entry name" value="ECH_dom"/>
</dbReference>
<evidence type="ECO:0000313" key="6">
    <source>
        <dbReference type="Proteomes" id="UP000316665"/>
    </source>
</evidence>
<dbReference type="NCBIfam" id="NF004127">
    <property type="entry name" value="PRK05617.1"/>
    <property type="match status" value="1"/>
</dbReference>
<evidence type="ECO:0000256" key="1">
    <source>
        <dbReference type="ARBA" id="ARBA00001709"/>
    </source>
</evidence>
<gene>
    <name evidence="5" type="ORF">FJQ89_16375</name>
</gene>
<dbReference type="GO" id="GO:0016853">
    <property type="term" value="F:isomerase activity"/>
    <property type="evidence" value="ECO:0007669"/>
    <property type="project" value="UniProtKB-KW"/>
</dbReference>
<dbReference type="Gene3D" id="3.90.226.10">
    <property type="entry name" value="2-enoyl-CoA Hydratase, Chain A, domain 1"/>
    <property type="match status" value="1"/>
</dbReference>
<evidence type="ECO:0000259" key="4">
    <source>
        <dbReference type="Pfam" id="PF16113"/>
    </source>
</evidence>
<dbReference type="GO" id="GO:0006574">
    <property type="term" value="P:L-valine catabolic process"/>
    <property type="evidence" value="ECO:0007669"/>
    <property type="project" value="TreeGrafter"/>
</dbReference>
<proteinExistence type="predicted"/>
<reference evidence="5 6" key="1">
    <citation type="submission" date="2019-06" db="EMBL/GenBank/DDBJ databases">
        <title>Complete genome sequence of Janthinobacterium sp. SNU WT3 isolated from diseased rainbow trout.</title>
        <authorList>
            <person name="Oh W.T."/>
            <person name="Park S.C."/>
        </authorList>
    </citation>
    <scope>NUCLEOTIDE SEQUENCE [LARGE SCALE GENOMIC DNA]</scope>
    <source>
        <strain evidence="5 6">SNU WT3</strain>
    </source>
</reference>
<dbReference type="InterPro" id="IPR029045">
    <property type="entry name" value="ClpP/crotonase-like_dom_sf"/>
</dbReference>
<keyword evidence="6" id="KW-1185">Reference proteome</keyword>
<evidence type="ECO:0000313" key="5">
    <source>
        <dbReference type="EMBL" id="QDG71816.1"/>
    </source>
</evidence>
<dbReference type="RefSeq" id="WP_141170944.1">
    <property type="nucleotide sequence ID" value="NZ_CP041185.1"/>
</dbReference>
<dbReference type="InterPro" id="IPR032259">
    <property type="entry name" value="HIBYL-CoA-H"/>
</dbReference>
<dbReference type="OrthoDB" id="9790967at2"/>
<evidence type="ECO:0000256" key="3">
    <source>
        <dbReference type="ARBA" id="ARBA00022801"/>
    </source>
</evidence>
<dbReference type="EMBL" id="CP041185">
    <property type="protein sequence ID" value="QDG71816.1"/>
    <property type="molecule type" value="Genomic_DNA"/>
</dbReference>
<protein>
    <recommendedName>
        <fullName evidence="2">3-hydroxyisobutyryl-CoA hydrolase</fullName>
        <ecNumber evidence="2">3.1.2.4</ecNumber>
    </recommendedName>
</protein>
<evidence type="ECO:0000256" key="2">
    <source>
        <dbReference type="ARBA" id="ARBA00011915"/>
    </source>
</evidence>
<dbReference type="GO" id="GO:0003860">
    <property type="term" value="F:3-hydroxyisobutyryl-CoA hydrolase activity"/>
    <property type="evidence" value="ECO:0007669"/>
    <property type="project" value="UniProtKB-EC"/>
</dbReference>
<dbReference type="EC" id="3.1.2.4" evidence="2"/>
<sequence length="381" mass="40648">MAETTVAETLLETVKLEERDCPGGMKLGVITLDAPKSLHALTLDMIRAIDGALVRWAADDAIACVVLQSSTDKAFCAGGDVRSLRSAVVEQPGVVPNPQALAFFAEEYRLDHRIHTYAKPLLVWGGGIVMGGGLGLMAGASHRVVTESTRIAMPEITIGLFPDVGGSWFLGRMPGRSGLFLGLTGAPMNAADALFAGLGDYFLRQEERAMVLDALALAQWQASPLANHQQLSRLLRGFSAPTPMLPVSEVRANFDAIAALTQAPTLPEVVAAIAAYDGDSAWLQKAAHTLGKGAPSSAALVWAMRERTLHMSLAQVFQLELIVAVQCCAHADFSEGVRALLIDKDNAPQWQPASLADVSSAYLDEYFAAPWTQHPLADLPI</sequence>
<comment type="catalytic activity">
    <reaction evidence="1">
        <text>3-hydroxy-2-methylpropanoyl-CoA + H2O = 3-hydroxy-2-methylpropanoate + CoA + H(+)</text>
        <dbReference type="Rhea" id="RHEA:20888"/>
        <dbReference type="ChEBI" id="CHEBI:11805"/>
        <dbReference type="ChEBI" id="CHEBI:15377"/>
        <dbReference type="ChEBI" id="CHEBI:15378"/>
        <dbReference type="ChEBI" id="CHEBI:57287"/>
        <dbReference type="ChEBI" id="CHEBI:57340"/>
        <dbReference type="EC" id="3.1.2.4"/>
    </reaction>
</comment>
<dbReference type="PANTHER" id="PTHR43176:SF3">
    <property type="entry name" value="3-HYDROXYISOBUTYRYL-COA HYDROLASE, MITOCHONDRIAL"/>
    <property type="match status" value="1"/>
</dbReference>